<dbReference type="VEuPathDB" id="FungiDB:SCHCODRAFT_02702198"/>
<evidence type="ECO:0000313" key="2">
    <source>
        <dbReference type="EMBL" id="EFI96456.1"/>
    </source>
</evidence>
<dbReference type="Proteomes" id="UP000007431">
    <property type="component" value="Unassembled WGS sequence"/>
</dbReference>
<dbReference type="eggNOG" id="ENOG502QSE0">
    <property type="taxonomic scope" value="Eukaryota"/>
</dbReference>
<feature type="signal peptide" evidence="1">
    <location>
        <begin position="1"/>
        <end position="18"/>
    </location>
</feature>
<name>D8Q7N6_SCHCM</name>
<dbReference type="RefSeq" id="XP_003031359.1">
    <property type="nucleotide sequence ID" value="XM_003031313.1"/>
</dbReference>
<dbReference type="OrthoDB" id="2098436at2759"/>
<dbReference type="PANTHER" id="PTHR38705:SF1">
    <property type="entry name" value="PROTEIN RDS1"/>
    <property type="match status" value="1"/>
</dbReference>
<proteinExistence type="predicted"/>
<dbReference type="KEGG" id="scm:SCHCO_02702198"/>
<organism evidence="3">
    <name type="scientific">Schizophyllum commune (strain H4-8 / FGSC 9210)</name>
    <name type="common">Split gill fungus</name>
    <dbReference type="NCBI Taxonomy" id="578458"/>
    <lineage>
        <taxon>Eukaryota</taxon>
        <taxon>Fungi</taxon>
        <taxon>Dikarya</taxon>
        <taxon>Basidiomycota</taxon>
        <taxon>Agaricomycotina</taxon>
        <taxon>Agaricomycetes</taxon>
        <taxon>Agaricomycetidae</taxon>
        <taxon>Agaricales</taxon>
        <taxon>Schizophyllaceae</taxon>
        <taxon>Schizophyllum</taxon>
    </lineage>
</organism>
<evidence type="ECO:0008006" key="4">
    <source>
        <dbReference type="Google" id="ProtNLM"/>
    </source>
</evidence>
<reference evidence="2 3" key="1">
    <citation type="journal article" date="2010" name="Nat. Biotechnol.">
        <title>Genome sequence of the model mushroom Schizophyllum commune.</title>
        <authorList>
            <person name="Ohm R.A."/>
            <person name="de Jong J.F."/>
            <person name="Lugones L.G."/>
            <person name="Aerts A."/>
            <person name="Kothe E."/>
            <person name="Stajich J.E."/>
            <person name="de Vries R.P."/>
            <person name="Record E."/>
            <person name="Levasseur A."/>
            <person name="Baker S.E."/>
            <person name="Bartholomew K.A."/>
            <person name="Coutinho P.M."/>
            <person name="Erdmann S."/>
            <person name="Fowler T.J."/>
            <person name="Gathman A.C."/>
            <person name="Lombard V."/>
            <person name="Henrissat B."/>
            <person name="Knabe N."/>
            <person name="Kuees U."/>
            <person name="Lilly W.W."/>
            <person name="Lindquist E."/>
            <person name="Lucas S."/>
            <person name="Magnuson J.K."/>
            <person name="Piumi F."/>
            <person name="Raudaskoski M."/>
            <person name="Salamov A."/>
            <person name="Schmutz J."/>
            <person name="Schwarze F.W.M.R."/>
            <person name="vanKuyk P.A."/>
            <person name="Horton J.S."/>
            <person name="Grigoriev I.V."/>
            <person name="Woesten H.A.B."/>
        </authorList>
    </citation>
    <scope>NUCLEOTIDE SEQUENCE [LARGE SCALE GENOMIC DNA]</scope>
    <source>
        <strain evidence="3">H4-8 / FGSC 9210</strain>
    </source>
</reference>
<dbReference type="OMA" id="VYGFLNH"/>
<protein>
    <recommendedName>
        <fullName evidence="4">Rds1 protein</fullName>
    </recommendedName>
</protein>
<feature type="chain" id="PRO_5003120675" description="Rds1 protein" evidence="1">
    <location>
        <begin position="19"/>
        <end position="381"/>
    </location>
</feature>
<dbReference type="EMBL" id="GL377307">
    <property type="protein sequence ID" value="EFI96456.1"/>
    <property type="molecule type" value="Genomic_DNA"/>
</dbReference>
<evidence type="ECO:0000256" key="1">
    <source>
        <dbReference type="SAM" id="SignalP"/>
    </source>
</evidence>
<keyword evidence="3" id="KW-1185">Reference proteome</keyword>
<keyword evidence="1" id="KW-0732">Signal</keyword>
<dbReference type="PANTHER" id="PTHR38705">
    <property type="entry name" value="PROTEIN RDS1"/>
    <property type="match status" value="1"/>
</dbReference>
<sequence length="381" mass="42565">MITAAALCALGLTGVVRAWPMPDRAPTQYVDPPPGPEGGLGLNEIPQYVYYSDFDFQSLNLALNQEWIELDLFHYGLAKFTDDEFDEAGIDAEQRYLLQFMAEQEVGHATLIQTLLQGNGAKQCNYTYPFNTVREFIDFSQKLTRWGESGVYGFLEHLDSRAAAEMLLQSITTEARQQMIFRQMEGLFPMPIHFTTGLPQSMAWTLLSPYLTSCPEENPRITFQLFPYLYIDNNPNASVLTNGTEGNNTYPAITRNRTQPLSAPGRQVFLHWDAPGQNVSYDNSYVTETTAGEPKFAAWISQLNVTYTELVDVNLTARTASTYQPGGSLYNDTNPFGQDPFGVVNGTQFIVLTDIDLFVTPFNTSQMNPHVVAGPAMYQSG</sequence>
<dbReference type="HOGENOM" id="CLU_028606_0_0_1"/>
<dbReference type="GeneID" id="9586703"/>
<dbReference type="InParanoid" id="D8Q7N6"/>
<gene>
    <name evidence="2" type="ORF">SCHCODRAFT_257449</name>
</gene>
<evidence type="ECO:0000313" key="3">
    <source>
        <dbReference type="Proteomes" id="UP000007431"/>
    </source>
</evidence>
<dbReference type="InterPro" id="IPR039254">
    <property type="entry name" value="Rds1"/>
</dbReference>
<accession>D8Q7N6</accession>
<dbReference type="Pfam" id="PF13668">
    <property type="entry name" value="Ferritin_2"/>
    <property type="match status" value="1"/>
</dbReference>
<dbReference type="AlphaFoldDB" id="D8Q7N6"/>